<reference evidence="5 6" key="1">
    <citation type="submission" date="2014-02" db="EMBL/GenBank/DDBJ databases">
        <title>The small core and large imbalanced accessory genome model reveals a collaborative survival strategy of Sorangium cellulosum strains in nature.</title>
        <authorList>
            <person name="Han K."/>
            <person name="Peng R."/>
            <person name="Blom J."/>
            <person name="Li Y.-Z."/>
        </authorList>
    </citation>
    <scope>NUCLEOTIDE SEQUENCE [LARGE SCALE GENOMIC DNA]</scope>
    <source>
        <strain evidence="5 6">So0157-25</strain>
    </source>
</reference>
<dbReference type="InterPro" id="IPR015421">
    <property type="entry name" value="PyrdxlP-dep_Trfase_major"/>
</dbReference>
<feature type="active site" description="Proton acceptor" evidence="2">
    <location>
        <position position="183"/>
    </location>
</feature>
<sequence length="381" mass="40522">MWKIPLSDLSFGPEEAEAARQVVASGWLTMGERTALFEQKLGEALGAPRVLAVTNCTAALHLAYTALSVGPGDEVICPSLTFVATANAALLCGATVVLADVASEGDLGLDPADVARKITPRTKAIAVVHYAGYPCDMDAINAIAAERGIAVVEDAAHAPLATYRGRALGTIGDVGCLSFFSNKNLAVGEGGAVIARDDALHARMRLLRAHGMTTLTLDRHKGHAFTYDVVDAGMNYRIDEIRSAIGLVQLGRLAAGNARRRALAARYHERLAGVRGVGLPYRDFYARGVGESAHHIMPVLLPEGASREAVMESMKARGVQTSVHYTPIHRFSHHGASDRVRKEGLARTDAIAGRELTLPLHPRMQDADVDAVCEALAASIR</sequence>
<comment type="caution">
    <text evidence="5">The sequence shown here is derived from an EMBL/GenBank/DDBJ whole genome shotgun (WGS) entry which is preliminary data.</text>
</comment>
<dbReference type="Pfam" id="PF01041">
    <property type="entry name" value="DegT_DnrJ_EryC1"/>
    <property type="match status" value="1"/>
</dbReference>
<accession>A0A150PLP1</accession>
<evidence type="ECO:0000256" key="2">
    <source>
        <dbReference type="PIRSR" id="PIRSR000390-1"/>
    </source>
</evidence>
<keyword evidence="3 4" id="KW-0663">Pyridoxal phosphate</keyword>
<evidence type="ECO:0000313" key="6">
    <source>
        <dbReference type="Proteomes" id="UP000075420"/>
    </source>
</evidence>
<evidence type="ECO:0000313" key="5">
    <source>
        <dbReference type="EMBL" id="KYF56358.1"/>
    </source>
</evidence>
<dbReference type="PANTHER" id="PTHR30244">
    <property type="entry name" value="TRANSAMINASE"/>
    <property type="match status" value="1"/>
</dbReference>
<organism evidence="5 6">
    <name type="scientific">Sorangium cellulosum</name>
    <name type="common">Polyangium cellulosum</name>
    <dbReference type="NCBI Taxonomy" id="56"/>
    <lineage>
        <taxon>Bacteria</taxon>
        <taxon>Pseudomonadati</taxon>
        <taxon>Myxococcota</taxon>
        <taxon>Polyangia</taxon>
        <taxon>Polyangiales</taxon>
        <taxon>Polyangiaceae</taxon>
        <taxon>Sorangium</taxon>
    </lineage>
</organism>
<dbReference type="Gene3D" id="3.40.640.10">
    <property type="entry name" value="Type I PLP-dependent aspartate aminotransferase-like (Major domain)"/>
    <property type="match status" value="1"/>
</dbReference>
<comment type="similarity">
    <text evidence="1 4">Belongs to the DegT/DnrJ/EryC1 family.</text>
</comment>
<dbReference type="EMBL" id="JELY01001270">
    <property type="protein sequence ID" value="KYF56358.1"/>
    <property type="molecule type" value="Genomic_DNA"/>
</dbReference>
<keyword evidence="5" id="KW-0808">Transferase</keyword>
<feature type="modified residue" description="N6-(pyridoxal phosphate)lysine" evidence="3">
    <location>
        <position position="183"/>
    </location>
</feature>
<dbReference type="GO" id="GO:0008483">
    <property type="term" value="F:transaminase activity"/>
    <property type="evidence" value="ECO:0007669"/>
    <property type="project" value="UniProtKB-KW"/>
</dbReference>
<dbReference type="GO" id="GO:0030170">
    <property type="term" value="F:pyridoxal phosphate binding"/>
    <property type="evidence" value="ECO:0007669"/>
    <property type="project" value="TreeGrafter"/>
</dbReference>
<evidence type="ECO:0000256" key="4">
    <source>
        <dbReference type="RuleBase" id="RU004508"/>
    </source>
</evidence>
<dbReference type="Proteomes" id="UP000075420">
    <property type="component" value="Unassembled WGS sequence"/>
</dbReference>
<dbReference type="PIRSF" id="PIRSF000390">
    <property type="entry name" value="PLP_StrS"/>
    <property type="match status" value="1"/>
</dbReference>
<dbReference type="InterPro" id="IPR015422">
    <property type="entry name" value="PyrdxlP-dep_Trfase_small"/>
</dbReference>
<dbReference type="CDD" id="cd00616">
    <property type="entry name" value="AHBA_syn"/>
    <property type="match status" value="1"/>
</dbReference>
<dbReference type="SUPFAM" id="SSF53383">
    <property type="entry name" value="PLP-dependent transferases"/>
    <property type="match status" value="1"/>
</dbReference>
<proteinExistence type="inferred from homology"/>
<dbReference type="InterPro" id="IPR015424">
    <property type="entry name" value="PyrdxlP-dep_Trfase"/>
</dbReference>
<evidence type="ECO:0000256" key="1">
    <source>
        <dbReference type="ARBA" id="ARBA00037999"/>
    </source>
</evidence>
<evidence type="ECO:0000256" key="3">
    <source>
        <dbReference type="PIRSR" id="PIRSR000390-2"/>
    </source>
</evidence>
<keyword evidence="5" id="KW-0032">Aminotransferase</keyword>
<dbReference type="GO" id="GO:0000271">
    <property type="term" value="P:polysaccharide biosynthetic process"/>
    <property type="evidence" value="ECO:0007669"/>
    <property type="project" value="TreeGrafter"/>
</dbReference>
<protein>
    <submittedName>
        <fullName evidence="5">DegT/DnrJ/EryC1/StrS aminotransferase</fullName>
    </submittedName>
</protein>
<dbReference type="PANTHER" id="PTHR30244:SF34">
    <property type="entry name" value="DTDP-4-AMINO-4,6-DIDEOXYGALACTOSE TRANSAMINASE"/>
    <property type="match status" value="1"/>
</dbReference>
<dbReference type="AlphaFoldDB" id="A0A150PLP1"/>
<name>A0A150PLP1_SORCE</name>
<gene>
    <name evidence="5" type="ORF">BE08_32070</name>
</gene>
<dbReference type="Gene3D" id="3.90.1150.10">
    <property type="entry name" value="Aspartate Aminotransferase, domain 1"/>
    <property type="match status" value="1"/>
</dbReference>
<dbReference type="InterPro" id="IPR000653">
    <property type="entry name" value="DegT/StrS_aminotransferase"/>
</dbReference>